<comment type="function">
    <text evidence="5">Aux/IAA proteins are short-lived transcriptional factors that function as repressors of early auxin response genes at low auxin concentrations.</text>
</comment>
<keyword evidence="9" id="KW-1185">Reference proteome</keyword>
<dbReference type="PROSITE" id="PS51745">
    <property type="entry name" value="PB1"/>
    <property type="match status" value="1"/>
</dbReference>
<dbReference type="AlphaFoldDB" id="A0A8T2VDF8"/>
<dbReference type="PANTHER" id="PTHR31734:SF28">
    <property type="entry name" value="AUXIN-RESPONSIVE PROTEIN IAA13"/>
    <property type="match status" value="1"/>
</dbReference>
<evidence type="ECO:0000256" key="4">
    <source>
        <dbReference type="ARBA" id="ARBA00023294"/>
    </source>
</evidence>
<dbReference type="SUPFAM" id="SSF54277">
    <property type="entry name" value="CAD &amp; PB1 domains"/>
    <property type="match status" value="1"/>
</dbReference>
<evidence type="ECO:0000313" key="8">
    <source>
        <dbReference type="EMBL" id="KAH7443986.1"/>
    </source>
</evidence>
<keyword evidence="5" id="KW-0539">Nucleus</keyword>
<dbReference type="GO" id="GO:0009734">
    <property type="term" value="P:auxin-activated signaling pathway"/>
    <property type="evidence" value="ECO:0007669"/>
    <property type="project" value="UniProtKB-UniRule"/>
</dbReference>
<dbReference type="EMBL" id="CM035407">
    <property type="protein sequence ID" value="KAH7443986.1"/>
    <property type="molecule type" value="Genomic_DNA"/>
</dbReference>
<feature type="region of interest" description="Disordered" evidence="6">
    <location>
        <begin position="145"/>
        <end position="164"/>
    </location>
</feature>
<evidence type="ECO:0000259" key="7">
    <source>
        <dbReference type="PROSITE" id="PS51745"/>
    </source>
</evidence>
<accession>A0A8T2VDF8</accession>
<comment type="subunit">
    <text evidence="5">Homodimers and heterodimers.</text>
</comment>
<keyword evidence="5" id="KW-0805">Transcription regulation</keyword>
<dbReference type="InterPro" id="IPR003311">
    <property type="entry name" value="AUX_IAA"/>
</dbReference>
<feature type="domain" description="PB1" evidence="7">
    <location>
        <begin position="239"/>
        <end position="334"/>
    </location>
</feature>
<evidence type="ECO:0000256" key="2">
    <source>
        <dbReference type="ARBA" id="ARBA00006728"/>
    </source>
</evidence>
<name>A0A8T2VDF8_CERRI</name>
<sequence length="336" mass="36881">MTMSCSVYASGRPASPPGISLFFKNTLEAVCPDLGFSCPEMKRNYLSIGLAAMEEDCHDTKEKSTSLPLPSPSALLPSTLAIAVARPASLPSVTAHDGGTSFGHDNINSPALKKVRQMPTSLSLGVAENEDHDVLCGSHLKLGPPFSSPDDENATDQETLSGNVGWPPISSYRKSTSRSLSYSMASCHSRDTVEAPFIVMPDVLPTDIDEMIDKSYEGMKSSTIKSAFTNDHLFKLRKPSHVKVSMDGTPIMRKIDLESMEGYQQLSIEIHKLFKFYKSDLFCEVGTNSRQSDFDTGPNFVLTYEAKNGGWMFVGDTPWCIFFQSARRLHIMRKGA</sequence>
<dbReference type="Gene3D" id="3.10.20.90">
    <property type="entry name" value="Phosphatidylinositol 3-kinase Catalytic Subunit, Chain A, domain 1"/>
    <property type="match status" value="1"/>
</dbReference>
<keyword evidence="4 5" id="KW-0927">Auxin signaling pathway</keyword>
<comment type="similarity">
    <text evidence="2 5">Belongs to the Aux/IAA family.</text>
</comment>
<evidence type="ECO:0000256" key="6">
    <source>
        <dbReference type="SAM" id="MobiDB-lite"/>
    </source>
</evidence>
<protein>
    <recommendedName>
        <fullName evidence="5">Auxin-responsive protein</fullName>
    </recommendedName>
</protein>
<gene>
    <name evidence="8" type="ORF">KP509_02G059300</name>
</gene>
<dbReference type="Proteomes" id="UP000825935">
    <property type="component" value="Chromosome 2"/>
</dbReference>
<dbReference type="Pfam" id="PF02309">
    <property type="entry name" value="AUX_IAA"/>
    <property type="match status" value="1"/>
</dbReference>
<dbReference type="PANTHER" id="PTHR31734">
    <property type="entry name" value="AUXIN-RESPONSIVE PROTEIN IAA17"/>
    <property type="match status" value="1"/>
</dbReference>
<dbReference type="InterPro" id="IPR033389">
    <property type="entry name" value="AUX/IAA_dom"/>
</dbReference>
<proteinExistence type="inferred from homology"/>
<dbReference type="OrthoDB" id="1926344at2759"/>
<dbReference type="GO" id="GO:0006355">
    <property type="term" value="P:regulation of DNA-templated transcription"/>
    <property type="evidence" value="ECO:0007669"/>
    <property type="project" value="InterPro"/>
</dbReference>
<evidence type="ECO:0000256" key="5">
    <source>
        <dbReference type="RuleBase" id="RU004549"/>
    </source>
</evidence>
<evidence type="ECO:0000313" key="9">
    <source>
        <dbReference type="Proteomes" id="UP000825935"/>
    </source>
</evidence>
<reference evidence="8" key="1">
    <citation type="submission" date="2021-08" db="EMBL/GenBank/DDBJ databases">
        <title>WGS assembly of Ceratopteris richardii.</title>
        <authorList>
            <person name="Marchant D.B."/>
            <person name="Chen G."/>
            <person name="Jenkins J."/>
            <person name="Shu S."/>
            <person name="Leebens-Mack J."/>
            <person name="Grimwood J."/>
            <person name="Schmutz J."/>
            <person name="Soltis P."/>
            <person name="Soltis D."/>
            <person name="Chen Z.-H."/>
        </authorList>
    </citation>
    <scope>NUCLEOTIDE SEQUENCE</scope>
    <source>
        <strain evidence="8">Whitten #5841</strain>
        <tissue evidence="8">Leaf</tissue>
    </source>
</reference>
<organism evidence="8 9">
    <name type="scientific">Ceratopteris richardii</name>
    <name type="common">Triangle waterfern</name>
    <dbReference type="NCBI Taxonomy" id="49495"/>
    <lineage>
        <taxon>Eukaryota</taxon>
        <taxon>Viridiplantae</taxon>
        <taxon>Streptophyta</taxon>
        <taxon>Embryophyta</taxon>
        <taxon>Tracheophyta</taxon>
        <taxon>Polypodiopsida</taxon>
        <taxon>Polypodiidae</taxon>
        <taxon>Polypodiales</taxon>
        <taxon>Pteridineae</taxon>
        <taxon>Pteridaceae</taxon>
        <taxon>Parkerioideae</taxon>
        <taxon>Ceratopteris</taxon>
    </lineage>
</organism>
<keyword evidence="3 5" id="KW-0678">Repressor</keyword>
<keyword evidence="5" id="KW-0804">Transcription</keyword>
<dbReference type="GO" id="GO:0005634">
    <property type="term" value="C:nucleus"/>
    <property type="evidence" value="ECO:0007669"/>
    <property type="project" value="UniProtKB-SubCell"/>
</dbReference>
<evidence type="ECO:0000256" key="3">
    <source>
        <dbReference type="ARBA" id="ARBA00022491"/>
    </source>
</evidence>
<evidence type="ECO:0000256" key="1">
    <source>
        <dbReference type="ARBA" id="ARBA00004123"/>
    </source>
</evidence>
<comment type="caution">
    <text evidence="8">The sequence shown here is derived from an EMBL/GenBank/DDBJ whole genome shotgun (WGS) entry which is preliminary data.</text>
</comment>
<comment type="subcellular location">
    <subcellularLocation>
        <location evidence="1 5">Nucleus</location>
    </subcellularLocation>
</comment>
<dbReference type="InterPro" id="IPR053793">
    <property type="entry name" value="PB1-like"/>
</dbReference>